<proteinExistence type="predicted"/>
<accession>A0A7J7KDL1</accession>
<evidence type="ECO:0000256" key="2">
    <source>
        <dbReference type="SAM" id="SignalP"/>
    </source>
</evidence>
<sequence>MVKIVLLVAVVLSVIFSVDATNGFGNGGNRETNGQGNTNGKEEFDCNAFMGSIKKVLPNSSSLGDILVLSRCRDQPTESSAATTTTRSARTIRTTTSTRPPSSTVTTTTTRPPSSTVTTTTTMRSPTTTTTMRSPTTTTTTQSPTTTTTTLRSPTTTSTRNTPQPHTSTTTTQSPTTTTASHSARASYIPNNCGYRVPTQEECKVFGPFRCPGLLVFNVQSCSCDYRSAVNLATCRTLSQT</sequence>
<feature type="region of interest" description="Disordered" evidence="1">
    <location>
        <begin position="73"/>
        <end position="183"/>
    </location>
</feature>
<reference evidence="3" key="1">
    <citation type="submission" date="2020-06" db="EMBL/GenBank/DDBJ databases">
        <title>Draft genome of Bugula neritina, a colonial animal packing powerful symbionts and potential medicines.</title>
        <authorList>
            <person name="Rayko M."/>
        </authorList>
    </citation>
    <scope>NUCLEOTIDE SEQUENCE [LARGE SCALE GENOMIC DNA]</scope>
    <source>
        <strain evidence="3">Kwan_BN1</strain>
    </source>
</reference>
<keyword evidence="4" id="KW-1185">Reference proteome</keyword>
<organism evidence="3 4">
    <name type="scientific">Bugula neritina</name>
    <name type="common">Brown bryozoan</name>
    <name type="synonym">Sertularia neritina</name>
    <dbReference type="NCBI Taxonomy" id="10212"/>
    <lineage>
        <taxon>Eukaryota</taxon>
        <taxon>Metazoa</taxon>
        <taxon>Spiralia</taxon>
        <taxon>Lophotrochozoa</taxon>
        <taxon>Bryozoa</taxon>
        <taxon>Gymnolaemata</taxon>
        <taxon>Cheilostomatida</taxon>
        <taxon>Flustrina</taxon>
        <taxon>Buguloidea</taxon>
        <taxon>Bugulidae</taxon>
        <taxon>Bugula</taxon>
    </lineage>
</organism>
<evidence type="ECO:0000256" key="1">
    <source>
        <dbReference type="SAM" id="MobiDB-lite"/>
    </source>
</evidence>
<dbReference type="Proteomes" id="UP000593567">
    <property type="component" value="Unassembled WGS sequence"/>
</dbReference>
<feature type="signal peptide" evidence="2">
    <location>
        <begin position="1"/>
        <end position="20"/>
    </location>
</feature>
<feature type="chain" id="PRO_5029562047" evidence="2">
    <location>
        <begin position="21"/>
        <end position="241"/>
    </location>
</feature>
<gene>
    <name evidence="3" type="ORF">EB796_005409</name>
</gene>
<dbReference type="EMBL" id="VXIV02000753">
    <property type="protein sequence ID" value="KAF6036285.1"/>
    <property type="molecule type" value="Genomic_DNA"/>
</dbReference>
<name>A0A7J7KDL1_BUGNE</name>
<keyword evidence="2" id="KW-0732">Signal</keyword>
<comment type="caution">
    <text evidence="3">The sequence shown here is derived from an EMBL/GenBank/DDBJ whole genome shotgun (WGS) entry which is preliminary data.</text>
</comment>
<dbReference type="AlphaFoldDB" id="A0A7J7KDL1"/>
<evidence type="ECO:0000313" key="3">
    <source>
        <dbReference type="EMBL" id="KAF6036285.1"/>
    </source>
</evidence>
<feature type="compositionally biased region" description="Low complexity" evidence="1">
    <location>
        <begin position="83"/>
        <end position="183"/>
    </location>
</feature>
<evidence type="ECO:0000313" key="4">
    <source>
        <dbReference type="Proteomes" id="UP000593567"/>
    </source>
</evidence>
<protein>
    <submittedName>
        <fullName evidence="3">Uncharacterized protein</fullName>
    </submittedName>
</protein>